<evidence type="ECO:0000259" key="8">
    <source>
        <dbReference type="Pfam" id="PF25876"/>
    </source>
</evidence>
<dbReference type="Gene3D" id="1.10.287.470">
    <property type="entry name" value="Helix hairpin bin"/>
    <property type="match status" value="1"/>
</dbReference>
<evidence type="ECO:0000313" key="11">
    <source>
        <dbReference type="Proteomes" id="UP000252107"/>
    </source>
</evidence>
<evidence type="ECO:0000256" key="3">
    <source>
        <dbReference type="ARBA" id="ARBA00022692"/>
    </source>
</evidence>
<comment type="caution">
    <text evidence="10">The sequence shown here is derived from an EMBL/GenBank/DDBJ whole genome shotgun (WGS) entry which is preliminary data.</text>
</comment>
<dbReference type="Gene3D" id="2.40.30.170">
    <property type="match status" value="1"/>
</dbReference>
<accession>A0A367QF41</accession>
<reference evidence="10" key="1">
    <citation type="submission" date="2016-04" db="EMBL/GenBank/DDBJ databases">
        <authorList>
            <person name="Tabuchi Yagui T.R."/>
        </authorList>
    </citation>
    <scope>NUCLEOTIDE SEQUENCE [LARGE SCALE GENOMIC DNA]</scope>
    <source>
        <strain evidence="10">NIES-26</strain>
    </source>
</reference>
<dbReference type="PANTHER" id="PTHR30386:SF26">
    <property type="entry name" value="TRANSPORT PROTEIN COMB"/>
    <property type="match status" value="1"/>
</dbReference>
<feature type="coiled-coil region" evidence="6">
    <location>
        <begin position="183"/>
        <end position="294"/>
    </location>
</feature>
<comment type="similarity">
    <text evidence="2">Belongs to the membrane fusion protein (MFP) (TC 8.A.1) family.</text>
</comment>
<dbReference type="InterPro" id="IPR058624">
    <property type="entry name" value="MdtA-like_HH"/>
</dbReference>
<dbReference type="AlphaFoldDB" id="A0A367QF41"/>
<dbReference type="InterPro" id="IPR050739">
    <property type="entry name" value="MFP"/>
</dbReference>
<dbReference type="Pfam" id="PF25876">
    <property type="entry name" value="HH_MFP_RND"/>
    <property type="match status" value="1"/>
</dbReference>
<keyword evidence="3 7" id="KW-0812">Transmembrane</keyword>
<evidence type="ECO:0000256" key="7">
    <source>
        <dbReference type="SAM" id="Phobius"/>
    </source>
</evidence>
<evidence type="ECO:0000256" key="4">
    <source>
        <dbReference type="ARBA" id="ARBA00022989"/>
    </source>
</evidence>
<evidence type="ECO:0000256" key="6">
    <source>
        <dbReference type="SAM" id="Coils"/>
    </source>
</evidence>
<dbReference type="InterPro" id="IPR058982">
    <property type="entry name" value="Beta-barrel_AprE"/>
</dbReference>
<proteinExistence type="inferred from homology"/>
<feature type="transmembrane region" description="Helical" evidence="7">
    <location>
        <begin position="22"/>
        <end position="43"/>
    </location>
</feature>
<evidence type="ECO:0000256" key="5">
    <source>
        <dbReference type="ARBA" id="ARBA00023136"/>
    </source>
</evidence>
<evidence type="ECO:0000313" key="10">
    <source>
        <dbReference type="EMBL" id="RCJ21893.1"/>
    </source>
</evidence>
<name>A0A367QF41_9NOSO</name>
<evidence type="ECO:0000256" key="2">
    <source>
        <dbReference type="ARBA" id="ARBA00009477"/>
    </source>
</evidence>
<keyword evidence="6" id="KW-0175">Coiled coil</keyword>
<dbReference type="Pfam" id="PF26002">
    <property type="entry name" value="Beta-barrel_AprE"/>
    <property type="match status" value="1"/>
</dbReference>
<dbReference type="GO" id="GO:0016020">
    <property type="term" value="C:membrane"/>
    <property type="evidence" value="ECO:0007669"/>
    <property type="project" value="UniProtKB-SubCell"/>
</dbReference>
<dbReference type="PRINTS" id="PR01490">
    <property type="entry name" value="RTXTOXIND"/>
</dbReference>
<dbReference type="EMBL" id="LXQD01000328">
    <property type="protein sequence ID" value="RCJ21893.1"/>
    <property type="molecule type" value="Genomic_DNA"/>
</dbReference>
<keyword evidence="4 7" id="KW-1133">Transmembrane helix</keyword>
<gene>
    <name evidence="10" type="ORF">A6770_04460</name>
</gene>
<dbReference type="Proteomes" id="UP000252107">
    <property type="component" value="Unassembled WGS sequence"/>
</dbReference>
<keyword evidence="11" id="KW-1185">Reference proteome</keyword>
<comment type="subcellular location">
    <subcellularLocation>
        <location evidence="1">Membrane</location>
        <topology evidence="1">Single-pass membrane protein</topology>
    </subcellularLocation>
</comment>
<protein>
    <submittedName>
        <fullName evidence="10">Hemolysin D</fullName>
    </submittedName>
</protein>
<evidence type="ECO:0000259" key="9">
    <source>
        <dbReference type="Pfam" id="PF26002"/>
    </source>
</evidence>
<dbReference type="PANTHER" id="PTHR30386">
    <property type="entry name" value="MEMBRANE FUSION SUBUNIT OF EMRAB-TOLC MULTIDRUG EFFLUX PUMP"/>
    <property type="match status" value="1"/>
</dbReference>
<keyword evidence="5 7" id="KW-0472">Membrane</keyword>
<sequence>MLYTHNKKILPSVQDEEFLPPISAWTSLLGIFLVATVGSAIALSSWIKYNVMVNAPAVVRPMGNVRLVQPEIEGIVRDIFVRENQVVKQGDAIARLDTEQLQIKRSQLQVNIQQGRLQLIQIEAQISTLNTQILAEIRVIERTVASAKADLIRNQRDYQERQVTTENEFIASQANWQKAQADLQKAQADLDFAKMDRDRYQQLTKIGAIGRREFEQKKLVVEQTKSTLESAKRSVDIAQAKMQSARVAINPSIAMVAIAQERIAQEVAKGQATIANLQKEKQALIQQGVEMQTQFKQYQKELQQVDTQLESSIIRATSDGIILKLNLRNPGQVVRTSEALAEIVPQNAPLVIKAMIPTAEINKIAVGQKVQLRVDACPYPDYGTLAAVVSAISPDVITPESKNLGAETSNAANSLASYFEATILPENLKFGNRDRQCHIQPGMEVKANIISQEETAMQFMLRKARLVTDL</sequence>
<feature type="domain" description="AprE-like beta-barrel" evidence="9">
    <location>
        <begin position="350"/>
        <end position="450"/>
    </location>
</feature>
<evidence type="ECO:0000256" key="1">
    <source>
        <dbReference type="ARBA" id="ARBA00004167"/>
    </source>
</evidence>
<feature type="domain" description="Multidrug resistance protein MdtA-like alpha-helical hairpin" evidence="8">
    <location>
        <begin position="177"/>
        <end position="242"/>
    </location>
</feature>
<organism evidence="10 11">
    <name type="scientific">Nostoc minutum NIES-26</name>
    <dbReference type="NCBI Taxonomy" id="1844469"/>
    <lineage>
        <taxon>Bacteria</taxon>
        <taxon>Bacillati</taxon>
        <taxon>Cyanobacteriota</taxon>
        <taxon>Cyanophyceae</taxon>
        <taxon>Nostocales</taxon>
        <taxon>Nostocaceae</taxon>
        <taxon>Nostoc</taxon>
    </lineage>
</organism>
<dbReference type="SUPFAM" id="SSF111369">
    <property type="entry name" value="HlyD-like secretion proteins"/>
    <property type="match status" value="2"/>
</dbReference>